<accession>A0A4R7CXB1</accession>
<gene>
    <name evidence="1" type="ORF">B0I21_10551</name>
</gene>
<keyword evidence="2" id="KW-1185">Reference proteome</keyword>
<proteinExistence type="predicted"/>
<dbReference type="Proteomes" id="UP000294752">
    <property type="component" value="Unassembled WGS sequence"/>
</dbReference>
<name>A0A4R7CXB1_9SPHI</name>
<dbReference type="EMBL" id="SNZV01000005">
    <property type="protein sequence ID" value="TDS12920.1"/>
    <property type="molecule type" value="Genomic_DNA"/>
</dbReference>
<evidence type="ECO:0000313" key="2">
    <source>
        <dbReference type="Proteomes" id="UP000294752"/>
    </source>
</evidence>
<reference evidence="1 2" key="1">
    <citation type="submission" date="2019-03" db="EMBL/GenBank/DDBJ databases">
        <title>Genomic Encyclopedia of Type Strains, Phase III (KMG-III): the genomes of soil and plant-associated and newly described type strains.</title>
        <authorList>
            <person name="Whitman W."/>
        </authorList>
    </citation>
    <scope>NUCLEOTIDE SEQUENCE [LARGE SCALE GENOMIC DNA]</scope>
    <source>
        <strain evidence="1 2">CGMCC 1.12801</strain>
    </source>
</reference>
<sequence>MFDFKAVQKFFTGEIKNMRSVVLYQNQFSLVSVKTKSVYIF</sequence>
<protein>
    <submittedName>
        <fullName evidence="1">Uncharacterized protein</fullName>
    </submittedName>
</protein>
<comment type="caution">
    <text evidence="1">The sequence shown here is derived from an EMBL/GenBank/DDBJ whole genome shotgun (WGS) entry which is preliminary data.</text>
</comment>
<dbReference type="AlphaFoldDB" id="A0A4R7CXB1"/>
<evidence type="ECO:0000313" key="1">
    <source>
        <dbReference type="EMBL" id="TDS12920.1"/>
    </source>
</evidence>
<organism evidence="1 2">
    <name type="scientific">Sphingobacterium paludis</name>
    <dbReference type="NCBI Taxonomy" id="1476465"/>
    <lineage>
        <taxon>Bacteria</taxon>
        <taxon>Pseudomonadati</taxon>
        <taxon>Bacteroidota</taxon>
        <taxon>Sphingobacteriia</taxon>
        <taxon>Sphingobacteriales</taxon>
        <taxon>Sphingobacteriaceae</taxon>
        <taxon>Sphingobacterium</taxon>
    </lineage>
</organism>